<dbReference type="RefSeq" id="WP_379584597.1">
    <property type="nucleotide sequence ID" value="NZ_JBHSQW010000023.1"/>
</dbReference>
<evidence type="ECO:0000259" key="1">
    <source>
        <dbReference type="Pfam" id="PF11716"/>
    </source>
</evidence>
<evidence type="ECO:0000313" key="2">
    <source>
        <dbReference type="EMBL" id="MFC5994575.1"/>
    </source>
</evidence>
<dbReference type="Pfam" id="PF11716">
    <property type="entry name" value="MDMPI_N"/>
    <property type="match status" value="1"/>
</dbReference>
<proteinExistence type="predicted"/>
<keyword evidence="3" id="KW-1185">Reference proteome</keyword>
<gene>
    <name evidence="2" type="ORF">ACFQE5_10175</name>
</gene>
<feature type="domain" description="Mycothiol-dependent maleylpyruvate isomerase metal-binding" evidence="1">
    <location>
        <begin position="18"/>
        <end position="150"/>
    </location>
</feature>
<organism evidence="2 3">
    <name type="scientific">Pseudonocardia hispaniensis</name>
    <dbReference type="NCBI Taxonomy" id="904933"/>
    <lineage>
        <taxon>Bacteria</taxon>
        <taxon>Bacillati</taxon>
        <taxon>Actinomycetota</taxon>
        <taxon>Actinomycetes</taxon>
        <taxon>Pseudonocardiales</taxon>
        <taxon>Pseudonocardiaceae</taxon>
        <taxon>Pseudonocardia</taxon>
    </lineage>
</organism>
<keyword evidence="2" id="KW-0413">Isomerase</keyword>
<dbReference type="GO" id="GO:0016853">
    <property type="term" value="F:isomerase activity"/>
    <property type="evidence" value="ECO:0007669"/>
    <property type="project" value="UniProtKB-KW"/>
</dbReference>
<dbReference type="InterPro" id="IPR017517">
    <property type="entry name" value="Maleyloyr_isom"/>
</dbReference>
<dbReference type="InterPro" id="IPR034660">
    <property type="entry name" value="DinB/YfiT-like"/>
</dbReference>
<dbReference type="Proteomes" id="UP001596302">
    <property type="component" value="Unassembled WGS sequence"/>
</dbReference>
<dbReference type="SUPFAM" id="SSF55718">
    <property type="entry name" value="SCP-like"/>
    <property type="match status" value="1"/>
</dbReference>
<evidence type="ECO:0000313" key="3">
    <source>
        <dbReference type="Proteomes" id="UP001596302"/>
    </source>
</evidence>
<dbReference type="NCBIfam" id="TIGR03083">
    <property type="entry name" value="maleylpyruvate isomerase family mycothiol-dependent enzyme"/>
    <property type="match status" value="1"/>
</dbReference>
<dbReference type="InterPro" id="IPR024344">
    <property type="entry name" value="MDMPI_metal-binding"/>
</dbReference>
<accession>A0ABW1J2D6</accession>
<dbReference type="Gene3D" id="1.20.120.450">
    <property type="entry name" value="dinb family like domain"/>
    <property type="match status" value="1"/>
</dbReference>
<dbReference type="Gene3D" id="3.30.1050.20">
    <property type="match status" value="1"/>
</dbReference>
<name>A0ABW1J2D6_9PSEU</name>
<comment type="caution">
    <text evidence="2">The sequence shown here is derived from an EMBL/GenBank/DDBJ whole genome shotgun (WGS) entry which is preliminary data.</text>
</comment>
<sequence length="233" mass="25012">MTLAAETIRTTGWVIEGTALLLRGLDGLTEDDLDTETALPGWTRRHLLAHVASNAEAIGRLVTWARTGRRTPMYASAEQRAADIEAGARRPAAELRAWVRQSADELAEAFWALPDAAWQTEVVTAQGRTVRATEVPWMRAREVCVHAVDLGTGIGFADLPEGFCAALIADIAAWRGTRRNGPALTLAALDGDAPWTIDGSGEPRAVTLPVAELAAWLAGRPARAGLPKLPPWL</sequence>
<dbReference type="InterPro" id="IPR036527">
    <property type="entry name" value="SCP2_sterol-bd_dom_sf"/>
</dbReference>
<dbReference type="SUPFAM" id="SSF109854">
    <property type="entry name" value="DinB/YfiT-like putative metalloenzymes"/>
    <property type="match status" value="1"/>
</dbReference>
<dbReference type="EMBL" id="JBHSQW010000023">
    <property type="protein sequence ID" value="MFC5994575.1"/>
    <property type="molecule type" value="Genomic_DNA"/>
</dbReference>
<protein>
    <submittedName>
        <fullName evidence="2">Maleylpyruvate isomerase family mycothiol-dependent enzyme</fullName>
    </submittedName>
</protein>
<reference evidence="3" key="1">
    <citation type="journal article" date="2019" name="Int. J. Syst. Evol. Microbiol.">
        <title>The Global Catalogue of Microorganisms (GCM) 10K type strain sequencing project: providing services to taxonomists for standard genome sequencing and annotation.</title>
        <authorList>
            <consortium name="The Broad Institute Genomics Platform"/>
            <consortium name="The Broad Institute Genome Sequencing Center for Infectious Disease"/>
            <person name="Wu L."/>
            <person name="Ma J."/>
        </authorList>
    </citation>
    <scope>NUCLEOTIDE SEQUENCE [LARGE SCALE GENOMIC DNA]</scope>
    <source>
        <strain evidence="3">CCM 8391</strain>
    </source>
</reference>